<evidence type="ECO:0000256" key="3">
    <source>
        <dbReference type="ARBA" id="ARBA00035028"/>
    </source>
</evidence>
<evidence type="ECO:0000259" key="5">
    <source>
        <dbReference type="Pfam" id="PF02940"/>
    </source>
</evidence>
<dbReference type="Pfam" id="PF02940">
    <property type="entry name" value="mRNA_triPase"/>
    <property type="match status" value="1"/>
</dbReference>
<dbReference type="EMBL" id="MK522034">
    <property type="protein sequence ID" value="QOR60202.1"/>
    <property type="molecule type" value="Genomic_DNA"/>
</dbReference>
<evidence type="ECO:0000256" key="2">
    <source>
        <dbReference type="ARBA" id="ARBA00022801"/>
    </source>
</evidence>
<protein>
    <recommendedName>
        <fullName evidence="3">mRNA 5'-phosphatase</fullName>
        <ecNumber evidence="3">3.6.1.74</ecNumber>
    </recommendedName>
</protein>
<dbReference type="GO" id="GO:0004651">
    <property type="term" value="F:polynucleotide 5'-phosphatase activity"/>
    <property type="evidence" value="ECO:0007669"/>
    <property type="project" value="InterPro"/>
</dbReference>
<keyword evidence="1" id="KW-0507">mRNA processing</keyword>
<comment type="catalytic activity">
    <reaction evidence="4">
        <text>a 5'-end triphospho-ribonucleoside in mRNA + H2O = a 5'-end diphospho-ribonucleoside in mRNA + phosphate + H(+)</text>
        <dbReference type="Rhea" id="RHEA:67004"/>
        <dbReference type="Rhea" id="RHEA-COMP:17164"/>
        <dbReference type="Rhea" id="RHEA-COMP:17165"/>
        <dbReference type="ChEBI" id="CHEBI:15377"/>
        <dbReference type="ChEBI" id="CHEBI:15378"/>
        <dbReference type="ChEBI" id="CHEBI:43474"/>
        <dbReference type="ChEBI" id="CHEBI:167616"/>
        <dbReference type="ChEBI" id="CHEBI:167618"/>
        <dbReference type="EC" id="3.6.1.74"/>
    </reaction>
    <physiologicalReaction direction="left-to-right" evidence="4">
        <dbReference type="Rhea" id="RHEA:67005"/>
    </physiologicalReaction>
</comment>
<dbReference type="InterPro" id="IPR033469">
    <property type="entry name" value="CYTH-like_dom_sf"/>
</dbReference>
<reference evidence="6" key="1">
    <citation type="submission" date="2019-02" db="EMBL/GenBank/DDBJ databases">
        <authorList>
            <person name="Bachy C."/>
            <person name="Yung C.-M."/>
            <person name="Roux S."/>
            <person name="Sullivan M.B."/>
            <person name="Worden A.Z."/>
        </authorList>
    </citation>
    <scope>NUCLEOTIDE SEQUENCE</scope>
    <source>
        <strain evidence="6">BII-V1</strain>
    </source>
</reference>
<proteinExistence type="predicted"/>
<dbReference type="GO" id="GO:0140818">
    <property type="term" value="F:mRNA 5'-triphosphate monophosphatase activity"/>
    <property type="evidence" value="ECO:0007669"/>
    <property type="project" value="UniProtKB-EC"/>
</dbReference>
<dbReference type="Gene3D" id="3.20.100.10">
    <property type="entry name" value="mRNA triphosphatase Cet1-like"/>
    <property type="match status" value="1"/>
</dbReference>
<dbReference type="InterPro" id="IPR004206">
    <property type="entry name" value="mRNA_triPase_Cet1"/>
</dbReference>
<evidence type="ECO:0000256" key="1">
    <source>
        <dbReference type="ARBA" id="ARBA00022664"/>
    </source>
</evidence>
<dbReference type="SUPFAM" id="SSF55154">
    <property type="entry name" value="CYTH-like phosphatases"/>
    <property type="match status" value="1"/>
</dbReference>
<keyword evidence="2" id="KW-0378">Hydrolase</keyword>
<dbReference type="EC" id="3.6.1.74" evidence="3"/>
<evidence type="ECO:0000313" key="6">
    <source>
        <dbReference type="EMBL" id="QOR60202.1"/>
    </source>
</evidence>
<accession>A0A7S6NXX8</accession>
<organism evidence="6">
    <name type="scientific">Bathycoccus sp. RCC716 virus 1</name>
    <dbReference type="NCBI Taxonomy" id="2530038"/>
    <lineage>
        <taxon>Viruses</taxon>
        <taxon>Varidnaviria</taxon>
        <taxon>Bamfordvirae</taxon>
        <taxon>Nucleocytoviricota</taxon>
        <taxon>Megaviricetes</taxon>
        <taxon>Algavirales</taxon>
        <taxon>Phycodnaviridae</taxon>
        <taxon>Prasinovirus</taxon>
    </lineage>
</organism>
<dbReference type="GO" id="GO:0006397">
    <property type="term" value="P:mRNA processing"/>
    <property type="evidence" value="ECO:0007669"/>
    <property type="project" value="UniProtKB-KW"/>
</dbReference>
<feature type="domain" description="mRNA triphosphatase Cet1-like" evidence="5">
    <location>
        <begin position="72"/>
        <end position="173"/>
    </location>
</feature>
<sequence>MNFHKICDTVEPILDKYKNEDYIEMEFRLGKFNGTFFDTNIGEKMYITILNGLNKYTGWDRIVQSETEVFYREKDNLRITIDESTNEETIIKKERVHVEDFKQLEGTPFDIRFSVCKEIPMEHDYESEMDGKKTKTRTSYIRKNVSIDVTSISGNTQDMDSEDPFTYQVEFEIMKPQNVEDKDTLFNIIHKIKDLFNIL</sequence>
<dbReference type="InterPro" id="IPR037009">
    <property type="entry name" value="mRNA_triPase_Cet1_sf"/>
</dbReference>
<name>A0A7S6NXX8_9PHYC</name>
<evidence type="ECO:0000256" key="4">
    <source>
        <dbReference type="ARBA" id="ARBA00047740"/>
    </source>
</evidence>